<feature type="compositionally biased region" description="Low complexity" evidence="2">
    <location>
        <begin position="798"/>
        <end position="810"/>
    </location>
</feature>
<feature type="region of interest" description="Disordered" evidence="2">
    <location>
        <begin position="842"/>
        <end position="877"/>
    </location>
</feature>
<dbReference type="PROSITE" id="PS50085">
    <property type="entry name" value="RAPGAP"/>
    <property type="match status" value="1"/>
</dbReference>
<dbReference type="GO" id="GO:0032007">
    <property type="term" value="P:negative regulation of TOR signaling"/>
    <property type="evidence" value="ECO:0007669"/>
    <property type="project" value="TreeGrafter"/>
</dbReference>
<dbReference type="PANTHER" id="PTHR10063:SF0">
    <property type="entry name" value="TUBERIN"/>
    <property type="match status" value="1"/>
</dbReference>
<dbReference type="OrthoDB" id="19311at2759"/>
<dbReference type="Pfam" id="PF02145">
    <property type="entry name" value="Rap_GAP"/>
    <property type="match status" value="1"/>
</dbReference>
<feature type="compositionally biased region" description="Low complexity" evidence="2">
    <location>
        <begin position="1013"/>
        <end position="1038"/>
    </location>
</feature>
<dbReference type="EMBL" id="JABCKV010000269">
    <property type="protein sequence ID" value="KAG5641665.1"/>
    <property type="molecule type" value="Genomic_DNA"/>
</dbReference>
<proteinExistence type="predicted"/>
<dbReference type="InterPro" id="IPR024584">
    <property type="entry name" value="Tuberin_N"/>
</dbReference>
<dbReference type="InterPro" id="IPR000331">
    <property type="entry name" value="Rap/Ran_GAP_dom"/>
</dbReference>
<evidence type="ECO:0000256" key="1">
    <source>
        <dbReference type="ARBA" id="ARBA00022468"/>
    </source>
</evidence>
<dbReference type="Proteomes" id="UP000775547">
    <property type="component" value="Unassembled WGS sequence"/>
</dbReference>
<evidence type="ECO:0000313" key="4">
    <source>
        <dbReference type="EMBL" id="KAG5641665.1"/>
    </source>
</evidence>
<feature type="compositionally biased region" description="Basic and acidic residues" evidence="2">
    <location>
        <begin position="994"/>
        <end position="1005"/>
    </location>
</feature>
<comment type="caution">
    <text evidence="4">The sequence shown here is derived from an EMBL/GenBank/DDBJ whole genome shotgun (WGS) entry which is preliminary data.</text>
</comment>
<dbReference type="SUPFAM" id="SSF111347">
    <property type="entry name" value="Rap/Ran-GAP"/>
    <property type="match status" value="1"/>
</dbReference>
<dbReference type="Pfam" id="PF11864">
    <property type="entry name" value="DUF3384"/>
    <property type="match status" value="1"/>
</dbReference>
<dbReference type="GO" id="GO:0051056">
    <property type="term" value="P:regulation of small GTPase mediated signal transduction"/>
    <property type="evidence" value="ECO:0007669"/>
    <property type="project" value="InterPro"/>
</dbReference>
<accession>A0A9P7G6G7</accession>
<evidence type="ECO:0000259" key="3">
    <source>
        <dbReference type="PROSITE" id="PS50085"/>
    </source>
</evidence>
<name>A0A9P7G6G7_9AGAR</name>
<gene>
    <name evidence="4" type="ORF">DXG03_004514</name>
</gene>
<dbReference type="Pfam" id="PF03542">
    <property type="entry name" value="Tuberin"/>
    <property type="match status" value="1"/>
</dbReference>
<dbReference type="InterPro" id="IPR018515">
    <property type="entry name" value="Tuberin-type_domain"/>
</dbReference>
<feature type="region of interest" description="Disordered" evidence="2">
    <location>
        <begin position="259"/>
        <end position="284"/>
    </location>
</feature>
<feature type="compositionally biased region" description="Polar residues" evidence="2">
    <location>
        <begin position="842"/>
        <end position="853"/>
    </location>
</feature>
<dbReference type="PANTHER" id="PTHR10063">
    <property type="entry name" value="TUBERIN"/>
    <property type="match status" value="1"/>
</dbReference>
<feature type="compositionally biased region" description="Polar residues" evidence="2">
    <location>
        <begin position="868"/>
        <end position="877"/>
    </location>
</feature>
<organism evidence="4 5">
    <name type="scientific">Asterophora parasitica</name>
    <dbReference type="NCBI Taxonomy" id="117018"/>
    <lineage>
        <taxon>Eukaryota</taxon>
        <taxon>Fungi</taxon>
        <taxon>Dikarya</taxon>
        <taxon>Basidiomycota</taxon>
        <taxon>Agaricomycotina</taxon>
        <taxon>Agaricomycetes</taxon>
        <taxon>Agaricomycetidae</taxon>
        <taxon>Agaricales</taxon>
        <taxon>Tricholomatineae</taxon>
        <taxon>Lyophyllaceae</taxon>
        <taxon>Asterophora</taxon>
    </lineage>
</organism>
<feature type="region of interest" description="Disordered" evidence="2">
    <location>
        <begin position="1453"/>
        <end position="1505"/>
    </location>
</feature>
<dbReference type="GO" id="GO:0033596">
    <property type="term" value="C:TSC1-TSC2 complex"/>
    <property type="evidence" value="ECO:0007669"/>
    <property type="project" value="TreeGrafter"/>
</dbReference>
<keyword evidence="5" id="KW-1185">Reference proteome</keyword>
<feature type="compositionally biased region" description="Low complexity" evidence="2">
    <location>
        <begin position="275"/>
        <end position="284"/>
    </location>
</feature>
<feature type="region of interest" description="Disordered" evidence="2">
    <location>
        <begin position="787"/>
        <end position="830"/>
    </location>
</feature>
<feature type="domain" description="Rap-GAP" evidence="3">
    <location>
        <begin position="1551"/>
        <end position="1778"/>
    </location>
</feature>
<dbReference type="InterPro" id="IPR027107">
    <property type="entry name" value="Tuberin/Ral-act_asu"/>
</dbReference>
<feature type="compositionally biased region" description="Basic and acidic residues" evidence="2">
    <location>
        <begin position="1472"/>
        <end position="1487"/>
    </location>
</feature>
<dbReference type="GO" id="GO:0005634">
    <property type="term" value="C:nucleus"/>
    <property type="evidence" value="ECO:0007669"/>
    <property type="project" value="InterPro"/>
</dbReference>
<keyword evidence="1" id="KW-0343">GTPase activation</keyword>
<sequence>MSRDADSKPRPRANTTSFPQFGWRRSRTETTTAAQAPPAAPPPKPLTLDALITTLTPPAVPSLAHARSLASALSSHSPLPRRAVLNPVLACLCNADSPVAVQAAGYDVLSAYCENLEAPPLATGDRLTYFSLFLGSANSWGAELWEPRFKALRALTKYGIDVVGIELDFLRILKSWIRNAFEGLLRADGVERGERAERERSIDVLAKFLADVLSHTETIARIAEEDLAAILDFYADLVDRSVLLTKHTVLERVGPSALAEAHPPASKSSHRRKQSSVSSLPSPSASLAPSIGSHFPSYAKHPADIAISLYLDHLSSQIKVLSPASLDSILPLLLRALSFCSSPLPRLSVLPHPARKPTSEDKITDTLNALFSGPYSTTCMLILKQHLFPPTSLPPKPDRHKTLQRVLNTSLGAHRTFRQYVRRALATRLARAYISRESSVGYSPSGAPGNLNLERDLMERAWPKEDYTSSALGLGRNGWDAGRLGKLLTKSVAAWVGFHVEGCDDSSEVERVRDGKEEILEEAAGVLKDIWQELDARGEDEGAGLDEEEAYVIGETLEQLVEYVLPLKCVFSLFYPTNLNEIIPRNRDGTPYILPLSQSPTAPTPFLRSLSVLLSRDHATPTSPLLSTVLISIATNLTDADTASLPPVMTEQHDLSPTSPSWLENWHLLLSSDSLVSARRPLTRRAIMEALVGVYESVRDMKSYRKPLADLVLAFCKRSIEEGTVQGAGDVAWRILGDEVVLRSVEAMGEDDETVSGYLHLLVAAASEEYHGEEEDDLGDTASIVTIDTHTHSPSPPTSTHGPSSIPTPIMSRSQSEHPGPLPAKEKEKDTGLMSIISSLTTGHSSRSQSIQPQALEDVPDEPVLTSPPASNETSSRTSRVVFAVSALVSIFSQLSFTPYALEPSNVALAIRIYRILMTIVVEGKAPRARLTALQFLMRLRADRDHRVYWTLDTPSHVTMLSTLIKRVWSPITVSPSPPLEDQLSPSEQSAQADLRKAHSRVPRERHGRQLSRGRGSTAGPSRTTTASRSRSRATTTGLPPTTRVVKPLQPLWRIPESFPFVVADVDPSEGLMSYDPNAPEQLLVLPISLFLNAINGILEKETNWDILAYVLVHLPVQLANKHLFCGPKAREAISRMLNITCAGILTGEMAAHLEDQSIKPRDAQGLAYHTLSVLVSYRRCFDLKQCHLLVEVLQTGLSGQFSTIKCCLHALSLSAFELQSSMTKCLPRILEMLSQIMSNTNMAVHILGFLFLVGSLPPLYTNFRENDYKMVFGVALQYLGHYNRLDSTSTGSWALSQHVRILSYTVVYVWFLALKLPDRPRHIPYITGLLILANEEKEQIDDPTEVCFDWLARYTYASADPRPAPSVFNDIVMNPPAEKSMNAVVSEKTWVLGHSIITIRTLAKRGWIEVLCRRPSGFTKFLCRSENAPLVGSGDVDPDLFSVPAMLMMERNPPTAVSPDREESNTSDPLQSREAEVREVFGKPDEENLDTPHPNPITGYVWSGTAPSQRRKDVKVDPSFFSLQLSSYPERTSPSYVRTITDPAVVSKFVTGIDRIPVIDTHKVGIMYVAPGQTHEAEILRNTHGSPAYTRFLEGLGRLINLRGQRDVYAGGLDPDEDGEYAYAFWDDIGQVLYHTATMMPTTEDDPQCNNKKRHIGNDYVRIVWNDSGQPYRFDTLATQFQYVNIVIEPHSLGAIVAFSNNIHENEYFRVTVQRAPGMTEFAPIGHFKIISAETLPHFVRLLSQLADWFASVFSHTQGDTVRVEMKTNWRARLESIRRFKSQIPPPEIPPETEGVMSLQAVRDFTTTY</sequence>
<dbReference type="GO" id="GO:0005096">
    <property type="term" value="F:GTPase activator activity"/>
    <property type="evidence" value="ECO:0007669"/>
    <property type="project" value="UniProtKB-KW"/>
</dbReference>
<feature type="region of interest" description="Disordered" evidence="2">
    <location>
        <begin position="1"/>
        <end position="44"/>
    </location>
</feature>
<dbReference type="InterPro" id="IPR035974">
    <property type="entry name" value="Rap/Ran-GAP_sf"/>
</dbReference>
<feature type="region of interest" description="Disordered" evidence="2">
    <location>
        <begin position="976"/>
        <end position="1043"/>
    </location>
</feature>
<evidence type="ECO:0000256" key="2">
    <source>
        <dbReference type="SAM" id="MobiDB-lite"/>
    </source>
</evidence>
<dbReference type="Gene3D" id="3.40.50.11210">
    <property type="entry name" value="Rap/Ran-GAP"/>
    <property type="match status" value="1"/>
</dbReference>
<protein>
    <recommendedName>
        <fullName evidence="3">Rap-GAP domain-containing protein</fullName>
    </recommendedName>
</protein>
<reference evidence="4" key="1">
    <citation type="submission" date="2020-07" db="EMBL/GenBank/DDBJ databases">
        <authorList>
            <person name="Nieuwenhuis M."/>
            <person name="Van De Peppel L.J.J."/>
        </authorList>
    </citation>
    <scope>NUCLEOTIDE SEQUENCE</scope>
    <source>
        <strain evidence="4">AP01</strain>
        <tissue evidence="4">Mycelium</tissue>
    </source>
</reference>
<evidence type="ECO:0000313" key="5">
    <source>
        <dbReference type="Proteomes" id="UP000775547"/>
    </source>
</evidence>
<reference evidence="4" key="2">
    <citation type="submission" date="2021-10" db="EMBL/GenBank/DDBJ databases">
        <title>Phylogenomics reveals ancestral predisposition of the termite-cultivated fungus Termitomyces towards a domesticated lifestyle.</title>
        <authorList>
            <person name="Auxier B."/>
            <person name="Grum-Grzhimaylo A."/>
            <person name="Cardenas M.E."/>
            <person name="Lodge J.D."/>
            <person name="Laessoe T."/>
            <person name="Pedersen O."/>
            <person name="Smith M.E."/>
            <person name="Kuyper T.W."/>
            <person name="Franco-Molano E.A."/>
            <person name="Baroni T.J."/>
            <person name="Aanen D.K."/>
        </authorList>
    </citation>
    <scope>NUCLEOTIDE SEQUENCE</scope>
    <source>
        <strain evidence="4">AP01</strain>
        <tissue evidence="4">Mycelium</tissue>
    </source>
</reference>
<dbReference type="FunFam" id="3.40.50.11210:FF:000007">
    <property type="entry name" value="Tuberous sclerosis 2"/>
    <property type="match status" value="1"/>
</dbReference>